<evidence type="ECO:0000313" key="5">
    <source>
        <dbReference type="EMBL" id="KAJ3428260.1"/>
    </source>
</evidence>
<keyword evidence="3" id="KW-0472">Membrane</keyword>
<feature type="compositionally biased region" description="Basic residues" evidence="2">
    <location>
        <begin position="106"/>
        <end position="121"/>
    </location>
</feature>
<gene>
    <name evidence="5" type="ORF">M0812_25892</name>
</gene>
<protein>
    <recommendedName>
        <fullName evidence="4">Homologous recombination OB-fold protein OB-fold domain-containing protein</fullName>
    </recommendedName>
</protein>
<feature type="domain" description="Homologous recombination OB-fold protein OB-fold" evidence="4">
    <location>
        <begin position="309"/>
        <end position="391"/>
    </location>
</feature>
<evidence type="ECO:0000313" key="6">
    <source>
        <dbReference type="Proteomes" id="UP001146793"/>
    </source>
</evidence>
<name>A0AAV7YJU2_9EUKA</name>
<dbReference type="InterPro" id="IPR058570">
    <property type="entry name" value="HROB_OB"/>
</dbReference>
<accession>A0AAV7YJU2</accession>
<feature type="region of interest" description="Disordered" evidence="2">
    <location>
        <begin position="169"/>
        <end position="188"/>
    </location>
</feature>
<keyword evidence="3" id="KW-1133">Transmembrane helix</keyword>
<comment type="caution">
    <text evidence="5">The sequence shown here is derived from an EMBL/GenBank/DDBJ whole genome shotgun (WGS) entry which is preliminary data.</text>
</comment>
<feature type="compositionally biased region" description="Polar residues" evidence="2">
    <location>
        <begin position="562"/>
        <end position="581"/>
    </location>
</feature>
<feature type="coiled-coil region" evidence="1">
    <location>
        <begin position="419"/>
        <end position="467"/>
    </location>
</feature>
<dbReference type="GO" id="GO:0000725">
    <property type="term" value="P:recombinational repair"/>
    <property type="evidence" value="ECO:0007669"/>
    <property type="project" value="InterPro"/>
</dbReference>
<evidence type="ECO:0000259" key="4">
    <source>
        <dbReference type="Pfam" id="PF15072"/>
    </source>
</evidence>
<feature type="region of interest" description="Disordered" evidence="2">
    <location>
        <begin position="494"/>
        <end position="517"/>
    </location>
</feature>
<feature type="region of interest" description="Disordered" evidence="2">
    <location>
        <begin position="562"/>
        <end position="617"/>
    </location>
</feature>
<sequence length="617" mass="71355">MNDFNVINLVLFLLFLLFFFFYYPQEKILLLIINKFSGGSDSSSDSDLSIDLNQSVTELLSQTQQPNSSERKRNSFERKESNVNGNLQQTIIQNQSEQINSNSTPKKQRQKKKRKKKKKKKESTESSEESEESEESSESSDTTETSESKESDEESESSDLDDISLTNLLSENNSQNNPNSQQLQKEPPQEINYKKISKLKLDKKLQSQKKIPGPAGLLPDLDPEEDLPVSLNLLSQRNESFFLPSEQSEQVSQNSSQLLEQNSKKLQMKQFIDGPWKRLIEEVEQTGLDTVDFFKYDICYVKEQHPITNKVPWMSVIIERLQITDSHLGQATLIDPNGRISGTIHGTVLSEYASQISVGTVLTLKAVTVFSPTRDEKHLNITPRNLFLVLPPIKDEKESSQKKNSQKKKSLNLEKDHFIQKLSEEKQNNGNQQQQQSNEQNIQNQQNNFTNQQQQQQQNNRDQQQQQNFQNINLQQNYQNNQIINQQQNLQTNQNINQSQQQQQQNYQNIRDQQQQQNFQNNQNINQSQSLDFILNQQQPQNKLNDEDNEMDWDAIEKITSSQQEPLQQNKQNLHSQSITQEYLEKGGENEGGGDDDDDDDVDKYADILDNFHDVDF</sequence>
<evidence type="ECO:0000256" key="3">
    <source>
        <dbReference type="SAM" id="Phobius"/>
    </source>
</evidence>
<feature type="region of interest" description="Disordered" evidence="2">
    <location>
        <begin position="60"/>
        <end position="160"/>
    </location>
</feature>
<dbReference type="PANTHER" id="PTHR14523">
    <property type="entry name" value="UNCHARACTERIZED PROTEIN C17ORF53 HOMOLOG"/>
    <property type="match status" value="1"/>
</dbReference>
<feature type="compositionally biased region" description="Polar residues" evidence="2">
    <location>
        <begin position="82"/>
        <end position="105"/>
    </location>
</feature>
<reference evidence="5" key="1">
    <citation type="submission" date="2022-08" db="EMBL/GenBank/DDBJ databases">
        <title>Novel sulphate-reducing endosymbionts in the free-living metamonad Anaeramoeba.</title>
        <authorList>
            <person name="Jerlstrom-Hultqvist J."/>
            <person name="Cepicka I."/>
            <person name="Gallot-Lavallee L."/>
            <person name="Salas-Leiva D."/>
            <person name="Curtis B.A."/>
            <person name="Zahonova K."/>
            <person name="Pipaliya S."/>
            <person name="Dacks J."/>
            <person name="Roger A.J."/>
        </authorList>
    </citation>
    <scope>NUCLEOTIDE SEQUENCE</scope>
    <source>
        <strain evidence="5">Busselton2</strain>
    </source>
</reference>
<dbReference type="EMBL" id="JANTQA010000060">
    <property type="protein sequence ID" value="KAJ3428260.1"/>
    <property type="molecule type" value="Genomic_DNA"/>
</dbReference>
<organism evidence="5 6">
    <name type="scientific">Anaeramoeba flamelloides</name>
    <dbReference type="NCBI Taxonomy" id="1746091"/>
    <lineage>
        <taxon>Eukaryota</taxon>
        <taxon>Metamonada</taxon>
        <taxon>Anaeramoebidae</taxon>
        <taxon>Anaeramoeba</taxon>
    </lineage>
</organism>
<feature type="compositionally biased region" description="Acidic residues" evidence="2">
    <location>
        <begin position="592"/>
        <end position="602"/>
    </location>
</feature>
<evidence type="ECO:0000256" key="1">
    <source>
        <dbReference type="SAM" id="Coils"/>
    </source>
</evidence>
<feature type="compositionally biased region" description="Acidic residues" evidence="2">
    <location>
        <begin position="125"/>
        <end position="138"/>
    </location>
</feature>
<keyword evidence="3" id="KW-0812">Transmembrane</keyword>
<proteinExistence type="predicted"/>
<feature type="compositionally biased region" description="Low complexity" evidence="2">
    <location>
        <begin position="169"/>
        <end position="184"/>
    </location>
</feature>
<keyword evidence="1" id="KW-0175">Coiled coil</keyword>
<feature type="compositionally biased region" description="Basic and acidic residues" evidence="2">
    <location>
        <begin position="69"/>
        <end position="81"/>
    </location>
</feature>
<dbReference type="Proteomes" id="UP001146793">
    <property type="component" value="Unassembled WGS sequence"/>
</dbReference>
<feature type="compositionally biased region" description="Acidic residues" evidence="2">
    <location>
        <begin position="150"/>
        <end position="160"/>
    </location>
</feature>
<evidence type="ECO:0000256" key="2">
    <source>
        <dbReference type="SAM" id="MobiDB-lite"/>
    </source>
</evidence>
<dbReference type="PANTHER" id="PTHR14523:SF1">
    <property type="entry name" value="HOMOLOGOUS RECOMBINATION OB-FOLD PROTEIN"/>
    <property type="match status" value="1"/>
</dbReference>
<dbReference type="Pfam" id="PF15072">
    <property type="entry name" value="HROB"/>
    <property type="match status" value="1"/>
</dbReference>
<dbReference type="InterPro" id="IPR028045">
    <property type="entry name" value="HROB"/>
</dbReference>
<feature type="compositionally biased region" description="Basic and acidic residues" evidence="2">
    <location>
        <begin position="603"/>
        <end position="617"/>
    </location>
</feature>
<dbReference type="AlphaFoldDB" id="A0AAV7YJU2"/>
<feature type="transmembrane region" description="Helical" evidence="3">
    <location>
        <begin position="6"/>
        <end position="23"/>
    </location>
</feature>